<reference evidence="2" key="1">
    <citation type="journal article" date="2014" name="Genome Announc.">
        <title>Draft genome sequence of Colletotrichum sublineola, a destructive pathogen of cultivated sorghum.</title>
        <authorList>
            <person name="Baroncelli R."/>
            <person name="Sanz-Martin J.M."/>
            <person name="Rech G.E."/>
            <person name="Sukno S.A."/>
            <person name="Thon M.R."/>
        </authorList>
    </citation>
    <scope>NUCLEOTIDE SEQUENCE [LARGE SCALE GENOMIC DNA]</scope>
    <source>
        <strain evidence="2">TX430BB</strain>
    </source>
</reference>
<organism evidence="1 2">
    <name type="scientific">Colletotrichum sublineola</name>
    <name type="common">Sorghum anthracnose fungus</name>
    <dbReference type="NCBI Taxonomy" id="1173701"/>
    <lineage>
        <taxon>Eukaryota</taxon>
        <taxon>Fungi</taxon>
        <taxon>Dikarya</taxon>
        <taxon>Ascomycota</taxon>
        <taxon>Pezizomycotina</taxon>
        <taxon>Sordariomycetes</taxon>
        <taxon>Hypocreomycetidae</taxon>
        <taxon>Glomerellales</taxon>
        <taxon>Glomerellaceae</taxon>
        <taxon>Colletotrichum</taxon>
        <taxon>Colletotrichum graminicola species complex</taxon>
    </lineage>
</organism>
<proteinExistence type="predicted"/>
<name>A0A066XUL2_COLSU</name>
<dbReference type="AlphaFoldDB" id="A0A066XUL2"/>
<evidence type="ECO:0000313" key="2">
    <source>
        <dbReference type="Proteomes" id="UP000027238"/>
    </source>
</evidence>
<evidence type="ECO:0000313" key="1">
    <source>
        <dbReference type="EMBL" id="KDN71384.1"/>
    </source>
</evidence>
<keyword evidence="2" id="KW-1185">Reference proteome</keyword>
<dbReference type="EMBL" id="JMSE01000194">
    <property type="protein sequence ID" value="KDN71384.1"/>
    <property type="molecule type" value="Genomic_DNA"/>
</dbReference>
<dbReference type="eggNOG" id="ENOG502SQJB">
    <property type="taxonomic scope" value="Eukaryota"/>
</dbReference>
<dbReference type="STRING" id="1173701.A0A066XUL2"/>
<dbReference type="Proteomes" id="UP000027238">
    <property type="component" value="Unassembled WGS sequence"/>
</dbReference>
<accession>A0A066XUL2</accession>
<dbReference type="HOGENOM" id="CLU_1049784_0_0_1"/>
<comment type="caution">
    <text evidence="1">The sequence shown here is derived from an EMBL/GenBank/DDBJ whole genome shotgun (WGS) entry which is preliminary data.</text>
</comment>
<gene>
    <name evidence="1" type="ORF">CSUB01_12150</name>
</gene>
<sequence length="265" mass="28969">MSPTLPVSPAPSPRSSSLGAKHFIVFQNSVITIDTVEPAAATRTALLSSDVLEALADSELHAITAPGDAAWPLTLRTATPPYDTFLPDVLEGKKYHVWSWWSCSSSVSRQSPLRGPQCVPVPRQLERAQDKSMDRPPSGASDTLGSFNIFAAQKAIEQLREIDGVVNGSGQASWEDDIAYCYEHEARCDYAWDRASLDLATEFRPFSADEFVAPLSAGLKPALTEIYTACQHSLSLDIYQDPMTRQERVGFGKSVQHTSGLGERR</sequence>
<protein>
    <submittedName>
        <fullName evidence="1">Uncharacterized protein</fullName>
    </submittedName>
</protein>
<dbReference type="OrthoDB" id="5237293at2759"/>